<dbReference type="FunFam" id="3.40.50.300:FF:000218">
    <property type="entry name" value="Multidrug ABC transporter ATP-binding protein"/>
    <property type="match status" value="1"/>
</dbReference>
<evidence type="ECO:0000256" key="3">
    <source>
        <dbReference type="ARBA" id="ARBA00022741"/>
    </source>
</evidence>
<dbReference type="Pfam" id="PF00664">
    <property type="entry name" value="ABC_membrane"/>
    <property type="match status" value="1"/>
</dbReference>
<dbReference type="PROSITE" id="PS50893">
    <property type="entry name" value="ABC_TRANSPORTER_2"/>
    <property type="match status" value="1"/>
</dbReference>
<dbReference type="InterPro" id="IPR039421">
    <property type="entry name" value="Type_1_exporter"/>
</dbReference>
<dbReference type="Proteomes" id="UP000199602">
    <property type="component" value="Unassembled WGS sequence"/>
</dbReference>
<evidence type="ECO:0000259" key="8">
    <source>
        <dbReference type="PROSITE" id="PS50893"/>
    </source>
</evidence>
<dbReference type="OrthoDB" id="9760168at2"/>
<feature type="transmembrane region" description="Helical" evidence="7">
    <location>
        <begin position="30"/>
        <end position="51"/>
    </location>
</feature>
<dbReference type="GO" id="GO:0005886">
    <property type="term" value="C:plasma membrane"/>
    <property type="evidence" value="ECO:0007669"/>
    <property type="project" value="UniProtKB-SubCell"/>
</dbReference>
<feature type="transmembrane region" description="Helical" evidence="7">
    <location>
        <begin position="252"/>
        <end position="271"/>
    </location>
</feature>
<feature type="transmembrane region" description="Helical" evidence="7">
    <location>
        <begin position="169"/>
        <end position="187"/>
    </location>
</feature>
<name>A0A1H0D3A6_9BACT</name>
<dbReference type="STRING" id="206665.SAMN04488516_10412"/>
<evidence type="ECO:0000259" key="9">
    <source>
        <dbReference type="PROSITE" id="PS50929"/>
    </source>
</evidence>
<gene>
    <name evidence="10" type="ORF">SAMN04488516_10412</name>
</gene>
<dbReference type="Gene3D" id="3.40.50.300">
    <property type="entry name" value="P-loop containing nucleotide triphosphate hydrolases"/>
    <property type="match status" value="1"/>
</dbReference>
<dbReference type="InterPro" id="IPR011527">
    <property type="entry name" value="ABC1_TM_dom"/>
</dbReference>
<dbReference type="PROSITE" id="PS50929">
    <property type="entry name" value="ABC_TM1F"/>
    <property type="match status" value="1"/>
</dbReference>
<evidence type="ECO:0000256" key="7">
    <source>
        <dbReference type="SAM" id="Phobius"/>
    </source>
</evidence>
<dbReference type="RefSeq" id="WP_092064624.1">
    <property type="nucleotide sequence ID" value="NZ_FNIN01000004.1"/>
</dbReference>
<dbReference type="Pfam" id="PF00005">
    <property type="entry name" value="ABC_tran"/>
    <property type="match status" value="1"/>
</dbReference>
<feature type="domain" description="ABC transporter" evidence="8">
    <location>
        <begin position="346"/>
        <end position="581"/>
    </location>
</feature>
<organism evidence="10 11">
    <name type="scientific">Desulfonauticus submarinus</name>
    <dbReference type="NCBI Taxonomy" id="206665"/>
    <lineage>
        <taxon>Bacteria</taxon>
        <taxon>Pseudomonadati</taxon>
        <taxon>Thermodesulfobacteriota</taxon>
        <taxon>Desulfovibrionia</taxon>
        <taxon>Desulfovibrionales</taxon>
        <taxon>Desulfonauticaceae</taxon>
        <taxon>Desulfonauticus</taxon>
    </lineage>
</organism>
<feature type="transmembrane region" description="Helical" evidence="7">
    <location>
        <begin position="145"/>
        <end position="163"/>
    </location>
</feature>
<dbReference type="InterPro" id="IPR003439">
    <property type="entry name" value="ABC_transporter-like_ATP-bd"/>
</dbReference>
<proteinExistence type="predicted"/>
<evidence type="ECO:0000256" key="4">
    <source>
        <dbReference type="ARBA" id="ARBA00022840"/>
    </source>
</evidence>
<comment type="subcellular location">
    <subcellularLocation>
        <location evidence="1">Cell membrane</location>
        <topology evidence="1">Multi-pass membrane protein</topology>
    </subcellularLocation>
</comment>
<dbReference type="AlphaFoldDB" id="A0A1H0D3A6"/>
<evidence type="ECO:0000256" key="1">
    <source>
        <dbReference type="ARBA" id="ARBA00004651"/>
    </source>
</evidence>
<accession>A0A1H0D3A6</accession>
<dbReference type="InterPro" id="IPR003593">
    <property type="entry name" value="AAA+_ATPase"/>
</dbReference>
<dbReference type="SUPFAM" id="SSF52540">
    <property type="entry name" value="P-loop containing nucleoside triphosphate hydrolases"/>
    <property type="match status" value="1"/>
</dbReference>
<dbReference type="GO" id="GO:0015421">
    <property type="term" value="F:ABC-type oligopeptide transporter activity"/>
    <property type="evidence" value="ECO:0007669"/>
    <property type="project" value="TreeGrafter"/>
</dbReference>
<protein>
    <submittedName>
        <fullName evidence="10">ATP-binding cassette, subfamily B, MsbA</fullName>
    </submittedName>
</protein>
<dbReference type="InterPro" id="IPR027417">
    <property type="entry name" value="P-loop_NTPase"/>
</dbReference>
<feature type="transmembrane region" description="Helical" evidence="7">
    <location>
        <begin position="66"/>
        <end position="84"/>
    </location>
</feature>
<evidence type="ECO:0000256" key="6">
    <source>
        <dbReference type="ARBA" id="ARBA00023136"/>
    </source>
</evidence>
<dbReference type="PANTHER" id="PTHR43394:SF1">
    <property type="entry name" value="ATP-BINDING CASSETTE SUB-FAMILY B MEMBER 10, MITOCHONDRIAL"/>
    <property type="match status" value="1"/>
</dbReference>
<sequence length="586" mass="65797">MKLQSDWKNINSLKLLKRCLSYFAPYKFRIFISLISMAIVAGCSAAAAFLVKPALDDIFIKKDKDALIFIPIALVVVFILKGIFRFLQNYEMNYCGLKVLEKLRNELHAKIIRLPIYFFDENQTGMLMSRILSDVTLIRSSLPSLVMLIRQVLTMIGLLFVVFYRDPYLATMAVLVLPIAVYPFIYFGKKLRKLGRKNQVKISDISSFLQEVFSGIKVVKAFATEDKEDKNFQKENSRLVNIAVKEIKYNELSSPVMEFIGALGAGLVVWYGGNQVIAGHSTPGTFFSFMTALVMLYDPLKKLTSANLNIQKALAGAERVFQILDSPELSIEQSGNKTLKPPFKTLIFKDVSFTYPGTSCPAVKNINLTINNGEKVAIVGPSGAGKTTLVNLIPRFYLYDSGRIYINGEPIENYSLASLRMFMGIVAQDNFLFNTTIFENICYGLKNADKKKVIAAAKAAYAHDFIMQLPNQYNTIIGERGVKLSGGQKQRLTIARAILKNPPLLILDEATSALDTESERIVQQALDNLMQHRTSIVIAHRLSTILSSDKIVVMDKGKIIAIGKHEELLKKCTLYQKIYEMQFAEE</sequence>
<dbReference type="InterPro" id="IPR036640">
    <property type="entry name" value="ABC1_TM_sf"/>
</dbReference>
<keyword evidence="6 7" id="KW-0472">Membrane</keyword>
<dbReference type="EMBL" id="FNIN01000004">
    <property type="protein sequence ID" value="SDN64625.1"/>
    <property type="molecule type" value="Genomic_DNA"/>
</dbReference>
<dbReference type="CDD" id="cd18552">
    <property type="entry name" value="ABC_6TM_MsbA_like"/>
    <property type="match status" value="1"/>
</dbReference>
<reference evidence="10 11" key="1">
    <citation type="submission" date="2016-10" db="EMBL/GenBank/DDBJ databases">
        <authorList>
            <person name="de Groot N.N."/>
        </authorList>
    </citation>
    <scope>NUCLEOTIDE SEQUENCE [LARGE SCALE GENOMIC DNA]</scope>
    <source>
        <strain evidence="10 11">DSM 15269</strain>
    </source>
</reference>
<dbReference type="SMART" id="SM00382">
    <property type="entry name" value="AAA"/>
    <property type="match status" value="1"/>
</dbReference>
<dbReference type="PROSITE" id="PS00211">
    <property type="entry name" value="ABC_TRANSPORTER_1"/>
    <property type="match status" value="1"/>
</dbReference>
<keyword evidence="11" id="KW-1185">Reference proteome</keyword>
<keyword evidence="5 7" id="KW-1133">Transmembrane helix</keyword>
<keyword evidence="2 7" id="KW-0812">Transmembrane</keyword>
<dbReference type="InterPro" id="IPR017871">
    <property type="entry name" value="ABC_transporter-like_CS"/>
</dbReference>
<evidence type="ECO:0000313" key="11">
    <source>
        <dbReference type="Proteomes" id="UP000199602"/>
    </source>
</evidence>
<dbReference type="Gene3D" id="1.20.1560.10">
    <property type="entry name" value="ABC transporter type 1, transmembrane domain"/>
    <property type="match status" value="1"/>
</dbReference>
<evidence type="ECO:0000256" key="2">
    <source>
        <dbReference type="ARBA" id="ARBA00022692"/>
    </source>
</evidence>
<dbReference type="GO" id="GO:0016887">
    <property type="term" value="F:ATP hydrolysis activity"/>
    <property type="evidence" value="ECO:0007669"/>
    <property type="project" value="InterPro"/>
</dbReference>
<evidence type="ECO:0000256" key="5">
    <source>
        <dbReference type="ARBA" id="ARBA00022989"/>
    </source>
</evidence>
<dbReference type="PANTHER" id="PTHR43394">
    <property type="entry name" value="ATP-DEPENDENT PERMEASE MDL1, MITOCHONDRIAL"/>
    <property type="match status" value="1"/>
</dbReference>
<keyword evidence="4 10" id="KW-0067">ATP-binding</keyword>
<dbReference type="SUPFAM" id="SSF90123">
    <property type="entry name" value="ABC transporter transmembrane region"/>
    <property type="match status" value="1"/>
</dbReference>
<dbReference type="GO" id="GO:0005524">
    <property type="term" value="F:ATP binding"/>
    <property type="evidence" value="ECO:0007669"/>
    <property type="project" value="UniProtKB-KW"/>
</dbReference>
<evidence type="ECO:0000313" key="10">
    <source>
        <dbReference type="EMBL" id="SDN64625.1"/>
    </source>
</evidence>
<keyword evidence="3" id="KW-0547">Nucleotide-binding</keyword>
<feature type="domain" description="ABC transmembrane type-1" evidence="9">
    <location>
        <begin position="31"/>
        <end position="312"/>
    </location>
</feature>